<accession>A0A843WCP2</accession>
<dbReference type="EMBL" id="NMUH01002864">
    <property type="protein sequence ID" value="MQM02495.1"/>
    <property type="molecule type" value="Genomic_DNA"/>
</dbReference>
<evidence type="ECO:0000313" key="2">
    <source>
        <dbReference type="EMBL" id="MQM02495.1"/>
    </source>
</evidence>
<dbReference type="Proteomes" id="UP000652761">
    <property type="component" value="Unassembled WGS sequence"/>
</dbReference>
<protein>
    <submittedName>
        <fullName evidence="2">Uncharacterized protein</fullName>
    </submittedName>
</protein>
<feature type="transmembrane region" description="Helical" evidence="1">
    <location>
        <begin position="37"/>
        <end position="59"/>
    </location>
</feature>
<name>A0A843WCP2_COLES</name>
<keyword evidence="3" id="KW-1185">Reference proteome</keyword>
<keyword evidence="1" id="KW-0812">Transmembrane</keyword>
<evidence type="ECO:0000313" key="3">
    <source>
        <dbReference type="Proteomes" id="UP000652761"/>
    </source>
</evidence>
<sequence>MLLLLVWLVRSEGFFHNGAFVVLVEILLGPACVASTVLLAAVFPLIVCVLWSLGLCILVKVLPRIALCRFWWRFFPGVLCVRFGPPLCCPCGLKCVVRLGCILVRCAERRFRCVPDSVGFCGSRVCGRTTVGGRGVALFSSAA</sequence>
<proteinExistence type="predicted"/>
<reference evidence="2" key="1">
    <citation type="submission" date="2017-07" db="EMBL/GenBank/DDBJ databases">
        <title>Taro Niue Genome Assembly and Annotation.</title>
        <authorList>
            <person name="Atibalentja N."/>
            <person name="Keating K."/>
            <person name="Fields C.J."/>
        </authorList>
    </citation>
    <scope>NUCLEOTIDE SEQUENCE</scope>
    <source>
        <strain evidence="2">Niue_2</strain>
        <tissue evidence="2">Leaf</tissue>
    </source>
</reference>
<evidence type="ECO:0000256" key="1">
    <source>
        <dbReference type="SAM" id="Phobius"/>
    </source>
</evidence>
<gene>
    <name evidence="2" type="ORF">Taro_035265</name>
</gene>
<keyword evidence="1" id="KW-1133">Transmembrane helix</keyword>
<comment type="caution">
    <text evidence="2">The sequence shown here is derived from an EMBL/GenBank/DDBJ whole genome shotgun (WGS) entry which is preliminary data.</text>
</comment>
<organism evidence="2 3">
    <name type="scientific">Colocasia esculenta</name>
    <name type="common">Wild taro</name>
    <name type="synonym">Arum esculentum</name>
    <dbReference type="NCBI Taxonomy" id="4460"/>
    <lineage>
        <taxon>Eukaryota</taxon>
        <taxon>Viridiplantae</taxon>
        <taxon>Streptophyta</taxon>
        <taxon>Embryophyta</taxon>
        <taxon>Tracheophyta</taxon>
        <taxon>Spermatophyta</taxon>
        <taxon>Magnoliopsida</taxon>
        <taxon>Liliopsida</taxon>
        <taxon>Araceae</taxon>
        <taxon>Aroideae</taxon>
        <taxon>Colocasieae</taxon>
        <taxon>Colocasia</taxon>
    </lineage>
</organism>
<keyword evidence="1" id="KW-0472">Membrane</keyword>
<dbReference type="AlphaFoldDB" id="A0A843WCP2"/>